<keyword evidence="2 5" id="KW-0690">Ribosome biogenesis</keyword>
<evidence type="ECO:0000256" key="4">
    <source>
        <dbReference type="ARBA" id="ARBA00022801"/>
    </source>
</evidence>
<evidence type="ECO:0000313" key="7">
    <source>
        <dbReference type="EMBL" id="ASY13294.1"/>
    </source>
</evidence>
<keyword evidence="8" id="KW-1185">Reference proteome</keyword>
<dbReference type="GO" id="GO:0000967">
    <property type="term" value="P:rRNA 5'-end processing"/>
    <property type="evidence" value="ECO:0007669"/>
    <property type="project" value="UniProtKB-UniRule"/>
</dbReference>
<dbReference type="InterPro" id="IPR005227">
    <property type="entry name" value="YqgF"/>
</dbReference>
<dbReference type="Pfam" id="PF03652">
    <property type="entry name" value="RuvX"/>
    <property type="match status" value="1"/>
</dbReference>
<proteinExistence type="inferred from homology"/>
<dbReference type="Gene3D" id="3.30.420.140">
    <property type="entry name" value="YqgF/RNase H-like domain"/>
    <property type="match status" value="1"/>
</dbReference>
<dbReference type="HAMAP" id="MF_00651">
    <property type="entry name" value="Nuclease_YqgF"/>
    <property type="match status" value="1"/>
</dbReference>
<dbReference type="EC" id="3.1.-.-" evidence="5"/>
<keyword evidence="1 5" id="KW-0963">Cytoplasm</keyword>
<sequence length="150" mass="16469">MNKPIEIGRRIGFDFGEKRIGVATSDSESILVAPYKTIINDGELLLNLTNLLNEVNPVYVVVGDPKHLSGNESAKSIAALEFAKQIRQIFTGPIYFVDERLTTQNANSKMREMGKNEKQSKAMIDQIAAVSILESALLNEKSGTGVGRLF</sequence>
<dbReference type="SMART" id="SM00732">
    <property type="entry name" value="YqgFc"/>
    <property type="match status" value="1"/>
</dbReference>
<comment type="function">
    <text evidence="5">Could be a nuclease involved in processing of the 5'-end of pre-16S rRNA.</text>
</comment>
<dbReference type="EMBL" id="CP016771">
    <property type="protein sequence ID" value="ASY13294.1"/>
    <property type="molecule type" value="Genomic_DNA"/>
</dbReference>
<comment type="similarity">
    <text evidence="5">Belongs to the YqgF HJR family.</text>
</comment>
<protein>
    <recommendedName>
        <fullName evidence="5">Putative pre-16S rRNA nuclease</fullName>
        <ecNumber evidence="5">3.1.-.-</ecNumber>
    </recommendedName>
</protein>
<dbReference type="KEGG" id="nhi:B1s21160_02940"/>
<dbReference type="PANTHER" id="PTHR33317:SF4">
    <property type="entry name" value="POLYNUCLEOTIDYL TRANSFERASE, RIBONUCLEASE H-LIKE SUPERFAMILY PROTEIN"/>
    <property type="match status" value="1"/>
</dbReference>
<dbReference type="SUPFAM" id="SSF53098">
    <property type="entry name" value="Ribonuclease H-like"/>
    <property type="match status" value="1"/>
</dbReference>
<comment type="subcellular location">
    <subcellularLocation>
        <location evidence="5">Cytoplasm</location>
    </subcellularLocation>
</comment>
<keyword evidence="4 5" id="KW-0378">Hydrolase</keyword>
<reference evidence="7 8" key="1">
    <citation type="submission" date="2016-07" db="EMBL/GenBank/DDBJ databases">
        <title>High microdiversification within the ubiquitous acI lineage of Actinobacteria.</title>
        <authorList>
            <person name="Neuenschwander S.M."/>
            <person name="Salcher M."/>
            <person name="Ghai R."/>
            <person name="Pernthaler J."/>
        </authorList>
    </citation>
    <scope>NUCLEOTIDE SEQUENCE [LARGE SCALE GENOMIC DNA]</scope>
    <source>
        <strain evidence="7">MMS-21-160</strain>
    </source>
</reference>
<dbReference type="GO" id="GO:0016788">
    <property type="term" value="F:hydrolase activity, acting on ester bonds"/>
    <property type="evidence" value="ECO:0007669"/>
    <property type="project" value="UniProtKB-UniRule"/>
</dbReference>
<dbReference type="NCBIfam" id="TIGR00250">
    <property type="entry name" value="RNAse_H_YqgF"/>
    <property type="match status" value="1"/>
</dbReference>
<evidence type="ECO:0000259" key="6">
    <source>
        <dbReference type="SMART" id="SM00732"/>
    </source>
</evidence>
<evidence type="ECO:0000256" key="2">
    <source>
        <dbReference type="ARBA" id="ARBA00022517"/>
    </source>
</evidence>
<dbReference type="InterPro" id="IPR012337">
    <property type="entry name" value="RNaseH-like_sf"/>
</dbReference>
<dbReference type="GO" id="GO:0005829">
    <property type="term" value="C:cytosol"/>
    <property type="evidence" value="ECO:0007669"/>
    <property type="project" value="TreeGrafter"/>
</dbReference>
<dbReference type="InterPro" id="IPR006641">
    <property type="entry name" value="YqgF/RNaseH-like_dom"/>
</dbReference>
<gene>
    <name evidence="7" type="ORF">B1s21160_02940</name>
</gene>
<dbReference type="GO" id="GO:0004518">
    <property type="term" value="F:nuclease activity"/>
    <property type="evidence" value="ECO:0007669"/>
    <property type="project" value="UniProtKB-KW"/>
</dbReference>
<dbReference type="PANTHER" id="PTHR33317">
    <property type="entry name" value="POLYNUCLEOTIDYL TRANSFERASE, RIBONUCLEASE H-LIKE SUPERFAMILY PROTEIN"/>
    <property type="match status" value="1"/>
</dbReference>
<dbReference type="InterPro" id="IPR037027">
    <property type="entry name" value="YqgF/RNaseH-like_dom_sf"/>
</dbReference>
<feature type="domain" description="YqgF/RNase H-like" evidence="6">
    <location>
        <begin position="8"/>
        <end position="106"/>
    </location>
</feature>
<name>A0A249K937_9ACTN</name>
<accession>A0A249K937</accession>
<dbReference type="AlphaFoldDB" id="A0A249K937"/>
<evidence type="ECO:0000313" key="8">
    <source>
        <dbReference type="Proteomes" id="UP000217171"/>
    </source>
</evidence>
<keyword evidence="3 5" id="KW-0540">Nuclease</keyword>
<dbReference type="RefSeq" id="WP_095672374.1">
    <property type="nucleotide sequence ID" value="NZ_CP016771.1"/>
</dbReference>
<dbReference type="CDD" id="cd16964">
    <property type="entry name" value="YqgF"/>
    <property type="match status" value="1"/>
</dbReference>
<organism evidence="7 8">
    <name type="scientific">Candidatus Nanopelagicus hibericus</name>
    <dbReference type="NCBI Taxonomy" id="1884915"/>
    <lineage>
        <taxon>Bacteria</taxon>
        <taxon>Bacillati</taxon>
        <taxon>Actinomycetota</taxon>
        <taxon>Actinomycetes</taxon>
        <taxon>Candidatus Nanopelagicales</taxon>
        <taxon>Candidatus Nanopelagicaceae</taxon>
        <taxon>Candidatus Nanopelagicus</taxon>
    </lineage>
</organism>
<dbReference type="Proteomes" id="UP000217171">
    <property type="component" value="Chromosome"/>
</dbReference>
<evidence type="ECO:0000256" key="5">
    <source>
        <dbReference type="HAMAP-Rule" id="MF_00651"/>
    </source>
</evidence>
<evidence type="ECO:0000256" key="3">
    <source>
        <dbReference type="ARBA" id="ARBA00022722"/>
    </source>
</evidence>
<evidence type="ECO:0000256" key="1">
    <source>
        <dbReference type="ARBA" id="ARBA00022490"/>
    </source>
</evidence>
<dbReference type="OrthoDB" id="9790539at2"/>